<dbReference type="InterPro" id="IPR051268">
    <property type="entry name" value="Type-I_R_enzyme_R_subunit"/>
</dbReference>
<comment type="similarity">
    <text evidence="2">Belongs to the HsdR family.</text>
</comment>
<keyword evidence="7" id="KW-0255">Endonuclease</keyword>
<evidence type="ECO:0000256" key="9">
    <source>
        <dbReference type="ARBA" id="ARBA00022840"/>
    </source>
</evidence>
<dbReference type="Pfam" id="PF04313">
    <property type="entry name" value="HSDR_N"/>
    <property type="match status" value="1"/>
</dbReference>
<dbReference type="InterPro" id="IPR040980">
    <property type="entry name" value="SWI2_SNF2"/>
</dbReference>
<keyword evidence="4" id="KW-0540">Nuclease</keyword>
<organism evidence="12">
    <name type="scientific">uncultured marine thaumarchaeote KM3_98_C03</name>
    <dbReference type="NCBI Taxonomy" id="1456352"/>
    <lineage>
        <taxon>Archaea</taxon>
        <taxon>Nitrososphaerota</taxon>
        <taxon>environmental samples</taxon>
    </lineage>
</organism>
<proteinExistence type="inferred from homology"/>
<evidence type="ECO:0000313" key="12">
    <source>
        <dbReference type="EMBL" id="AIF21160.1"/>
    </source>
</evidence>
<dbReference type="REBASE" id="97882">
    <property type="entry name" value="Uth98C03ORFAP"/>
</dbReference>
<evidence type="ECO:0000256" key="4">
    <source>
        <dbReference type="ARBA" id="ARBA00022722"/>
    </source>
</evidence>
<dbReference type="SMART" id="SM00487">
    <property type="entry name" value="DEXDc"/>
    <property type="match status" value="1"/>
</dbReference>
<evidence type="ECO:0000256" key="1">
    <source>
        <dbReference type="ARBA" id="ARBA00000851"/>
    </source>
</evidence>
<dbReference type="InterPro" id="IPR004473">
    <property type="entry name" value="Restrct_endonuc_typeI_HsdR"/>
</dbReference>
<dbReference type="CDD" id="cd18800">
    <property type="entry name" value="SF2_C_EcoR124I-like"/>
    <property type="match status" value="1"/>
</dbReference>
<dbReference type="PANTHER" id="PTHR30195:SF15">
    <property type="entry name" value="TYPE I RESTRICTION ENZYME HINDI ENDONUCLEASE SUBUNIT"/>
    <property type="match status" value="1"/>
</dbReference>
<reference evidence="12" key="1">
    <citation type="journal article" date="2014" name="Genome Biol. Evol.">
        <title>Pangenome evidence for extensive interdomain horizontal transfer affecting lineage core and shell genes in uncultured planktonic thaumarchaeota and euryarchaeota.</title>
        <authorList>
            <person name="Deschamps P."/>
            <person name="Zivanovic Y."/>
            <person name="Moreira D."/>
            <person name="Rodriguez-Valera F."/>
            <person name="Lopez-Garcia P."/>
        </authorList>
    </citation>
    <scope>NUCLEOTIDE SEQUENCE</scope>
</reference>
<evidence type="ECO:0000259" key="11">
    <source>
        <dbReference type="PROSITE" id="PS51192"/>
    </source>
</evidence>
<dbReference type="AlphaFoldDB" id="A0A075I047"/>
<evidence type="ECO:0000256" key="2">
    <source>
        <dbReference type="ARBA" id="ARBA00008598"/>
    </source>
</evidence>
<evidence type="ECO:0000256" key="3">
    <source>
        <dbReference type="ARBA" id="ARBA00012654"/>
    </source>
</evidence>
<dbReference type="InterPro" id="IPR014001">
    <property type="entry name" value="Helicase_ATP-bd"/>
</dbReference>
<dbReference type="Gene3D" id="3.40.50.300">
    <property type="entry name" value="P-loop containing nucleotide triphosphate hydrolases"/>
    <property type="match status" value="2"/>
</dbReference>
<dbReference type="GO" id="GO:0005524">
    <property type="term" value="F:ATP binding"/>
    <property type="evidence" value="ECO:0007669"/>
    <property type="project" value="UniProtKB-KW"/>
</dbReference>
<gene>
    <name evidence="12" type="primary">hsdR</name>
</gene>
<dbReference type="InterPro" id="IPR027417">
    <property type="entry name" value="P-loop_NTPase"/>
</dbReference>
<comment type="catalytic activity">
    <reaction evidence="1">
        <text>Endonucleolytic cleavage of DNA to give random double-stranded fragments with terminal 5'-phosphates, ATP is simultaneously hydrolyzed.</text>
        <dbReference type="EC" id="3.1.21.3"/>
    </reaction>
</comment>
<evidence type="ECO:0000256" key="6">
    <source>
        <dbReference type="ARBA" id="ARBA00022747"/>
    </source>
</evidence>
<sequence>MILEGHGKEWEFSEKPAIEQLVKMGYVYKTNKEINSERDEYSEPLLLDRIKEAIKRINVDDDGNQWILGEDEAIQDAINQLRRFNTNAPIDANEEARAKFIGLSRTHLQPITVKLPGETKTRTVKLFDFENIENNEFIVTNQFWMWGHKDYIYPDVMIFVNGIPIALIECKAPHISNPLSEAIEKNLTKYQALNTGYEKLCYYNQILVITCGTQAKFAPSYADAHQYREWLDPFPHTKEQVEEKIGKARKQEILIAGMFDKQNLMELLRTFMVYETDGSKRIKKIAKYQQFRAVQKCILQTEIGTNELEKGGIIWHTPGSGKSLDMLWVAMRLKRKYGNPTVIVVTDRRQLDRQIHDTFVSCGFPSPKKAEDKDNLRDMIENNKGKTIMTTIQKFPFFEKDEESHAVSDEPVFVLVDESHRSNFGMTAGNMRKALPNAVFFAYTGTPILKKDKQVTTFGNYIDKYKLAQSEADGVTVPVMYESRHTMIDVKGESVDKIFQRIVKDLDEETKQIAKNKYVNKTTIRSAEDRIRRNCLDIIEHYETIVKPNGLKAMIVAPSREAAVTYKTILDQMKAPESKIVMSSDPKDKEKGWDKYELSSREKEVAEERFNLPIEEDGLSILIVVDMLLTGFDAPILQAIYLDKGLSEHSLLQAISRVNRNYASRDGYKKSHGLIVDYWGISENLRDAYQMYNQEDISDIEKSVNPLTNIPKLLKLHRDKAMDHFKDVEDKKDLDAMVDVLQPDDVREDFNTDFLKFAKYMDMLLPDREAMQYGSDLTLLSNARKAARTAFNDENLGLHEIGAQVKKLILESITASDIIKLIEPSHINNKNFMELLESYSSNRTKASMIQKRATKVIDEEETKDPDFYVPFRAKIQALIEELKAKKIRRCEKNSKNYSSFC</sequence>
<evidence type="ECO:0000256" key="8">
    <source>
        <dbReference type="ARBA" id="ARBA00022801"/>
    </source>
</evidence>
<dbReference type="EMBL" id="KF901183">
    <property type="protein sequence ID" value="AIF21160.1"/>
    <property type="molecule type" value="Genomic_DNA"/>
</dbReference>
<dbReference type="SUPFAM" id="SSF52540">
    <property type="entry name" value="P-loop containing nucleoside triphosphate hydrolases"/>
    <property type="match status" value="2"/>
</dbReference>
<evidence type="ECO:0000256" key="10">
    <source>
        <dbReference type="ARBA" id="ARBA00023125"/>
    </source>
</evidence>
<keyword evidence="6" id="KW-0680">Restriction system</keyword>
<dbReference type="Pfam" id="PF22679">
    <property type="entry name" value="T1R_D3-like"/>
    <property type="match status" value="1"/>
</dbReference>
<accession>A0A075I047</accession>
<dbReference type="GO" id="GO:0120545">
    <property type="term" value="F:nucleic acid conformation isomerase activity"/>
    <property type="evidence" value="ECO:0007669"/>
    <property type="project" value="UniProtKB-ARBA"/>
</dbReference>
<dbReference type="CDD" id="cd18030">
    <property type="entry name" value="DEXHc_RE_I_HsdR"/>
    <property type="match status" value="1"/>
</dbReference>
<dbReference type="GO" id="GO:0009035">
    <property type="term" value="F:type I site-specific deoxyribonuclease activity"/>
    <property type="evidence" value="ECO:0007669"/>
    <property type="project" value="UniProtKB-EC"/>
</dbReference>
<evidence type="ECO:0000256" key="5">
    <source>
        <dbReference type="ARBA" id="ARBA00022741"/>
    </source>
</evidence>
<keyword evidence="8 12" id="KW-0378">Hydrolase</keyword>
<keyword evidence="5" id="KW-0547">Nucleotide-binding</keyword>
<name>A0A075I047_9ARCH</name>
<dbReference type="EC" id="3.1.21.3" evidence="3"/>
<dbReference type="GO" id="GO:0009307">
    <property type="term" value="P:DNA restriction-modification system"/>
    <property type="evidence" value="ECO:0007669"/>
    <property type="project" value="UniProtKB-KW"/>
</dbReference>
<dbReference type="Gene3D" id="3.90.1570.50">
    <property type="match status" value="1"/>
</dbReference>
<dbReference type="CDD" id="cd22332">
    <property type="entry name" value="HsdR_N"/>
    <property type="match status" value="1"/>
</dbReference>
<dbReference type="InterPro" id="IPR007409">
    <property type="entry name" value="Restrct_endonuc_type1_HsdR_N"/>
</dbReference>
<keyword evidence="9" id="KW-0067">ATP-binding</keyword>
<evidence type="ECO:0000256" key="7">
    <source>
        <dbReference type="ARBA" id="ARBA00022759"/>
    </source>
</evidence>
<dbReference type="PANTHER" id="PTHR30195">
    <property type="entry name" value="TYPE I SITE-SPECIFIC DEOXYRIBONUCLEASE PROTEIN SUBUNIT M AND R"/>
    <property type="match status" value="1"/>
</dbReference>
<dbReference type="PROSITE" id="PS51192">
    <property type="entry name" value="HELICASE_ATP_BIND_1"/>
    <property type="match status" value="1"/>
</dbReference>
<dbReference type="NCBIfam" id="TIGR00348">
    <property type="entry name" value="hsdR"/>
    <property type="match status" value="1"/>
</dbReference>
<dbReference type="InterPro" id="IPR055180">
    <property type="entry name" value="HsdR_RecA-like_helicase_dom_2"/>
</dbReference>
<feature type="domain" description="Helicase ATP-binding" evidence="11">
    <location>
        <begin position="303"/>
        <end position="465"/>
    </location>
</feature>
<dbReference type="GO" id="GO:0003677">
    <property type="term" value="F:DNA binding"/>
    <property type="evidence" value="ECO:0007669"/>
    <property type="project" value="UniProtKB-KW"/>
</dbReference>
<dbReference type="Pfam" id="PF18766">
    <property type="entry name" value="SWI2_SNF2"/>
    <property type="match status" value="1"/>
</dbReference>
<protein>
    <recommendedName>
        <fullName evidence="3">type I site-specific deoxyribonuclease</fullName>
        <ecNumber evidence="3">3.1.21.3</ecNumber>
    </recommendedName>
</protein>
<keyword evidence="10" id="KW-0238">DNA-binding</keyword>